<evidence type="ECO:0000256" key="1">
    <source>
        <dbReference type="SAM" id="MobiDB-lite"/>
    </source>
</evidence>
<feature type="compositionally biased region" description="Polar residues" evidence="1">
    <location>
        <begin position="323"/>
        <end position="333"/>
    </location>
</feature>
<feature type="compositionally biased region" description="Low complexity" evidence="1">
    <location>
        <begin position="71"/>
        <end position="80"/>
    </location>
</feature>
<organism evidence="2 3">
    <name type="scientific">Roseateles asaccharophilus</name>
    <dbReference type="NCBI Taxonomy" id="582607"/>
    <lineage>
        <taxon>Bacteria</taxon>
        <taxon>Pseudomonadati</taxon>
        <taxon>Pseudomonadota</taxon>
        <taxon>Betaproteobacteria</taxon>
        <taxon>Burkholderiales</taxon>
        <taxon>Sphaerotilaceae</taxon>
        <taxon>Roseateles</taxon>
    </lineage>
</organism>
<name>A0ABU2AB13_9BURK</name>
<keyword evidence="3" id="KW-1185">Reference proteome</keyword>
<dbReference type="RefSeq" id="WP_310330724.1">
    <property type="nucleotide sequence ID" value="NZ_JAVDXV010000007.1"/>
</dbReference>
<proteinExistence type="predicted"/>
<protein>
    <submittedName>
        <fullName evidence="2">Meckel syndrome type 1 protein</fullName>
    </submittedName>
</protein>
<feature type="compositionally biased region" description="Pro residues" evidence="1">
    <location>
        <begin position="122"/>
        <end position="132"/>
    </location>
</feature>
<feature type="compositionally biased region" description="Low complexity" evidence="1">
    <location>
        <begin position="200"/>
        <end position="219"/>
    </location>
</feature>
<comment type="caution">
    <text evidence="2">The sequence shown here is derived from an EMBL/GenBank/DDBJ whole genome shotgun (WGS) entry which is preliminary data.</text>
</comment>
<dbReference type="EMBL" id="JAVDXV010000007">
    <property type="protein sequence ID" value="MDR7334359.1"/>
    <property type="molecule type" value="Genomic_DNA"/>
</dbReference>
<sequence>MTAIALHRRSPPDPRLLQRSLLLAVLLHVWLVLMFGNTTGTALPGQGVWGSLSVRLSARSGSQADAPPSPNAGGAPGTPTRPAPDSRPQRATPDAQADGETRTATLPLPEGFKPVERETLSPPSPRSAPPVTTPAELPAAVGRLDTRPDTALTPLAPAAALRSAERRPEVPPQPADLPAPVQRLEAAPATVADLVRPSDLRPAAATPALAPPSTELPTPVRRLEAPSAGTATATLPRATELRTQAPTASVSDATPTQALPTPVQRLEAPSADAGGVSRLSSPRELQRPAPGAATALSGTPDLPTPVTRLEAADAGAGVAPLQPAQNPRASLSTPAAGGLDDLASSLPGQVSAPAGPAQGDPSAPPLAGVSTGRSDGPRAGADMAAAPTPPASGATRAPLNLSMPRGDMSSRRSPGLVELLPPPPERKGKLEQAIEDTANKDCRKAYSNAGILAVVPLAIDAARGKGCKW</sequence>
<evidence type="ECO:0000313" key="3">
    <source>
        <dbReference type="Proteomes" id="UP001180825"/>
    </source>
</evidence>
<dbReference type="Proteomes" id="UP001180825">
    <property type="component" value="Unassembled WGS sequence"/>
</dbReference>
<accession>A0ABU2AB13</accession>
<feature type="region of interest" description="Disordered" evidence="1">
    <location>
        <begin position="192"/>
        <end position="427"/>
    </location>
</feature>
<gene>
    <name evidence="2" type="ORF">J2X21_003515</name>
</gene>
<feature type="compositionally biased region" description="Polar residues" evidence="1">
    <location>
        <begin position="241"/>
        <end position="259"/>
    </location>
</feature>
<feature type="region of interest" description="Disordered" evidence="1">
    <location>
        <begin position="160"/>
        <end position="180"/>
    </location>
</feature>
<reference evidence="2 3" key="1">
    <citation type="submission" date="2023-07" db="EMBL/GenBank/DDBJ databases">
        <title>Sorghum-associated microbial communities from plants grown in Nebraska, USA.</title>
        <authorList>
            <person name="Schachtman D."/>
        </authorList>
    </citation>
    <scope>NUCLEOTIDE SEQUENCE [LARGE SCALE GENOMIC DNA]</scope>
    <source>
        <strain evidence="2 3">BE316</strain>
    </source>
</reference>
<evidence type="ECO:0000313" key="2">
    <source>
        <dbReference type="EMBL" id="MDR7334359.1"/>
    </source>
</evidence>
<feature type="region of interest" description="Disordered" evidence="1">
    <location>
        <begin position="59"/>
        <end position="134"/>
    </location>
</feature>